<dbReference type="Proteomes" id="UP000299102">
    <property type="component" value="Unassembled WGS sequence"/>
</dbReference>
<comment type="caution">
    <text evidence="1">The sequence shown here is derived from an EMBL/GenBank/DDBJ whole genome shotgun (WGS) entry which is preliminary data.</text>
</comment>
<reference evidence="1 2" key="1">
    <citation type="journal article" date="2019" name="Commun. Biol.">
        <title>The bagworm genome reveals a unique fibroin gene that provides high tensile strength.</title>
        <authorList>
            <person name="Kono N."/>
            <person name="Nakamura H."/>
            <person name="Ohtoshi R."/>
            <person name="Tomita M."/>
            <person name="Numata K."/>
            <person name="Arakawa K."/>
        </authorList>
    </citation>
    <scope>NUCLEOTIDE SEQUENCE [LARGE SCALE GENOMIC DNA]</scope>
</reference>
<gene>
    <name evidence="1" type="ORF">EVAR_101295_1</name>
</gene>
<sequence length="161" mass="18216">MVIVQLEQDLSNMYDNHSIEIAAKMDEFQERDSDANNLYGWAMSESLPEGKFEWIEDIDSFDISTVSENSDFGYILEVDLDYPEELHDSHNDLPFCAELKSPPIQHYLSPDDMSSGVPPILLVQKKGICGRCLPDASEFWRGLFSGTERQNSVVNYIGKGS</sequence>
<keyword evidence="2" id="KW-1185">Reference proteome</keyword>
<dbReference type="EMBL" id="BGZK01003639">
    <property type="protein sequence ID" value="GBP03278.1"/>
    <property type="molecule type" value="Genomic_DNA"/>
</dbReference>
<dbReference type="OrthoDB" id="414982at2759"/>
<dbReference type="AlphaFoldDB" id="A0A4C1SPW9"/>
<organism evidence="1 2">
    <name type="scientific">Eumeta variegata</name>
    <name type="common">Bagworm moth</name>
    <name type="synonym">Eumeta japonica</name>
    <dbReference type="NCBI Taxonomy" id="151549"/>
    <lineage>
        <taxon>Eukaryota</taxon>
        <taxon>Metazoa</taxon>
        <taxon>Ecdysozoa</taxon>
        <taxon>Arthropoda</taxon>
        <taxon>Hexapoda</taxon>
        <taxon>Insecta</taxon>
        <taxon>Pterygota</taxon>
        <taxon>Neoptera</taxon>
        <taxon>Endopterygota</taxon>
        <taxon>Lepidoptera</taxon>
        <taxon>Glossata</taxon>
        <taxon>Ditrysia</taxon>
        <taxon>Tineoidea</taxon>
        <taxon>Psychidae</taxon>
        <taxon>Oiketicinae</taxon>
        <taxon>Eumeta</taxon>
    </lineage>
</organism>
<protein>
    <submittedName>
        <fullName evidence="1">Uncharacterized protein</fullName>
    </submittedName>
</protein>
<proteinExistence type="predicted"/>
<name>A0A4C1SPW9_EUMVA</name>
<evidence type="ECO:0000313" key="1">
    <source>
        <dbReference type="EMBL" id="GBP03278.1"/>
    </source>
</evidence>
<accession>A0A4C1SPW9</accession>
<evidence type="ECO:0000313" key="2">
    <source>
        <dbReference type="Proteomes" id="UP000299102"/>
    </source>
</evidence>